<feature type="region of interest" description="Disordered" evidence="1">
    <location>
        <begin position="353"/>
        <end position="448"/>
    </location>
</feature>
<keyword evidence="3" id="KW-1185">Reference proteome</keyword>
<evidence type="ECO:0000313" key="3">
    <source>
        <dbReference type="Proteomes" id="UP000001194"/>
    </source>
</evidence>
<dbReference type="RefSeq" id="XP_001890424.1">
    <property type="nucleotide sequence ID" value="XM_001890389.1"/>
</dbReference>
<dbReference type="HOGENOM" id="CLU_711874_0_0_1"/>
<dbReference type="KEGG" id="lbc:LACBIDRAFT_318519"/>
<organism evidence="3">
    <name type="scientific">Laccaria bicolor (strain S238N-H82 / ATCC MYA-4686)</name>
    <name type="common">Bicoloured deceiver</name>
    <name type="synonym">Laccaria laccata var. bicolor</name>
    <dbReference type="NCBI Taxonomy" id="486041"/>
    <lineage>
        <taxon>Eukaryota</taxon>
        <taxon>Fungi</taxon>
        <taxon>Dikarya</taxon>
        <taxon>Basidiomycota</taxon>
        <taxon>Agaricomycotina</taxon>
        <taxon>Agaricomycetes</taxon>
        <taxon>Agaricomycetidae</taxon>
        <taxon>Agaricales</taxon>
        <taxon>Agaricineae</taxon>
        <taxon>Hydnangiaceae</taxon>
        <taxon>Laccaria</taxon>
    </lineage>
</organism>
<sequence>MSSPAQLRYAMRATNGVYESLLEQVDTGGSAYLANCEYSRDFMHKTRWKDGFDFQTASGNEFRACIFGEIQRSAVGTKLSAVGSHFIGRGTPNYITDDTKVKNLFMIGIPTLCSTELQDRYHDQFVAINEIVEADRLEDQAANKMYTNKEAVVVVNTDYMFAVTSLPKYIVPRITPEHVPTLQRLLKHSRDVASSAEPDPALEDAECASGSDSNSGKKGIKVGDTYEPTVLNDYGGPLFQHVHSKLVQHDISTLDKRIIPPWAEYDALSEGTLVIITISVHTFIMPMKDNQGNFTGQERRVYQLNAHSILIVDESDTEAEPRYRPYTNEEAAAVTAVAPIETAADRALATFKVKKARHESPPATLNKSKGEPTSPVKASFSPNKTPVKPTQAIKQTKKTAVGKATGQRPTAKGKEKATSVALSKSTSETAESDSLADEDQIMAEVEVN</sequence>
<name>B0E2L1_LACBS</name>
<dbReference type="AlphaFoldDB" id="B0E2L1"/>
<protein>
    <submittedName>
        <fullName evidence="2">Predicted protein</fullName>
    </submittedName>
</protein>
<dbReference type="InParanoid" id="B0E2L1"/>
<dbReference type="EMBL" id="DS547184">
    <property type="protein sequence ID" value="EDQ98913.1"/>
    <property type="molecule type" value="Genomic_DNA"/>
</dbReference>
<accession>B0E2L1</accession>
<feature type="region of interest" description="Disordered" evidence="1">
    <location>
        <begin position="193"/>
        <end position="221"/>
    </location>
</feature>
<dbReference type="STRING" id="486041.B0E2L1"/>
<dbReference type="GeneID" id="6086086"/>
<feature type="compositionally biased region" description="Acidic residues" evidence="1">
    <location>
        <begin position="430"/>
        <end position="448"/>
    </location>
</feature>
<feature type="compositionally biased region" description="Polar residues" evidence="1">
    <location>
        <begin position="420"/>
        <end position="429"/>
    </location>
</feature>
<dbReference type="Proteomes" id="UP000001194">
    <property type="component" value="Unassembled WGS sequence"/>
</dbReference>
<evidence type="ECO:0000313" key="2">
    <source>
        <dbReference type="EMBL" id="EDQ98913.1"/>
    </source>
</evidence>
<gene>
    <name evidence="2" type="ORF">LACBIDRAFT_318519</name>
</gene>
<reference evidence="2 3" key="1">
    <citation type="journal article" date="2008" name="Nature">
        <title>The genome of Laccaria bicolor provides insights into mycorrhizal symbiosis.</title>
        <authorList>
            <person name="Martin F."/>
            <person name="Aerts A."/>
            <person name="Ahren D."/>
            <person name="Brun A."/>
            <person name="Danchin E.G.J."/>
            <person name="Duchaussoy F."/>
            <person name="Gibon J."/>
            <person name="Kohler A."/>
            <person name="Lindquist E."/>
            <person name="Pereda V."/>
            <person name="Salamov A."/>
            <person name="Shapiro H.J."/>
            <person name="Wuyts J."/>
            <person name="Blaudez D."/>
            <person name="Buee M."/>
            <person name="Brokstein P."/>
            <person name="Canbaeck B."/>
            <person name="Cohen D."/>
            <person name="Courty P.E."/>
            <person name="Coutinho P.M."/>
            <person name="Delaruelle C."/>
            <person name="Detter J.C."/>
            <person name="Deveau A."/>
            <person name="DiFazio S."/>
            <person name="Duplessis S."/>
            <person name="Fraissinet-Tachet L."/>
            <person name="Lucic E."/>
            <person name="Frey-Klett P."/>
            <person name="Fourrey C."/>
            <person name="Feussner I."/>
            <person name="Gay G."/>
            <person name="Grimwood J."/>
            <person name="Hoegger P.J."/>
            <person name="Jain P."/>
            <person name="Kilaru S."/>
            <person name="Labbe J."/>
            <person name="Lin Y.C."/>
            <person name="Legue V."/>
            <person name="Le Tacon F."/>
            <person name="Marmeisse R."/>
            <person name="Melayah D."/>
            <person name="Montanini B."/>
            <person name="Muratet M."/>
            <person name="Nehls U."/>
            <person name="Niculita-Hirzel H."/>
            <person name="Oudot-Le Secq M.P."/>
            <person name="Peter M."/>
            <person name="Quesneville H."/>
            <person name="Rajashekar B."/>
            <person name="Reich M."/>
            <person name="Rouhier N."/>
            <person name="Schmutz J."/>
            <person name="Yin T."/>
            <person name="Chalot M."/>
            <person name="Henrissat B."/>
            <person name="Kuees U."/>
            <person name="Lucas S."/>
            <person name="Van de Peer Y."/>
            <person name="Podila G.K."/>
            <person name="Polle A."/>
            <person name="Pukkila P.J."/>
            <person name="Richardson P.M."/>
            <person name="Rouze P."/>
            <person name="Sanders I.R."/>
            <person name="Stajich J.E."/>
            <person name="Tunlid A."/>
            <person name="Tuskan G."/>
            <person name="Grigoriev I.V."/>
        </authorList>
    </citation>
    <scope>NUCLEOTIDE SEQUENCE [LARGE SCALE GENOMIC DNA]</scope>
    <source>
        <strain evidence="3">S238N-H82 / ATCC MYA-4686</strain>
    </source>
</reference>
<dbReference type="OrthoDB" id="3060725at2759"/>
<evidence type="ECO:0000256" key="1">
    <source>
        <dbReference type="SAM" id="MobiDB-lite"/>
    </source>
</evidence>
<proteinExistence type="predicted"/>